<dbReference type="InterPro" id="IPR003501">
    <property type="entry name" value="PTS_EIIB_2/3"/>
</dbReference>
<dbReference type="Gene3D" id="3.20.20.70">
    <property type="entry name" value="Aldolase class I"/>
    <property type="match status" value="1"/>
</dbReference>
<evidence type="ECO:0000256" key="1">
    <source>
        <dbReference type="ARBA" id="ARBA00007476"/>
    </source>
</evidence>
<dbReference type="InterPro" id="IPR004095">
    <property type="entry name" value="TGS"/>
</dbReference>
<dbReference type="InterPro" id="IPR036095">
    <property type="entry name" value="PTS_EIIB-like_sf"/>
</dbReference>
<dbReference type="InterPro" id="IPR013785">
    <property type="entry name" value="Aldolase_TIM"/>
</dbReference>
<dbReference type="GO" id="GO:0033856">
    <property type="term" value="F:pyridoxine 5'-phosphate synthase activity"/>
    <property type="evidence" value="ECO:0007669"/>
    <property type="project" value="InterPro"/>
</dbReference>
<proteinExistence type="inferred from homology"/>
<dbReference type="Pfam" id="PF13328">
    <property type="entry name" value="HD_4"/>
    <property type="match status" value="1"/>
</dbReference>
<dbReference type="GO" id="GO:0009401">
    <property type="term" value="P:phosphoenolpyruvate-dependent sugar phosphotransferase system"/>
    <property type="evidence" value="ECO:0007669"/>
    <property type="project" value="UniProtKB-KW"/>
</dbReference>
<dbReference type="InterPro" id="IPR003607">
    <property type="entry name" value="HD/PDEase_dom"/>
</dbReference>
<dbReference type="Pfam" id="PF02302">
    <property type="entry name" value="PTS_IIB"/>
    <property type="match status" value="1"/>
</dbReference>
<dbReference type="SMART" id="SM00471">
    <property type="entry name" value="HDc"/>
    <property type="match status" value="1"/>
</dbReference>
<dbReference type="SUPFAM" id="SSF52794">
    <property type="entry name" value="PTS system IIB component-like"/>
    <property type="match status" value="1"/>
</dbReference>
<keyword evidence="6" id="KW-0598">Phosphotransferase system</keyword>
<dbReference type="InterPro" id="IPR050864">
    <property type="entry name" value="Bacterial_PTS_Sugar_Transport"/>
</dbReference>
<dbReference type="Pfam" id="PF00359">
    <property type="entry name" value="PTS_EIIA_2"/>
    <property type="match status" value="1"/>
</dbReference>
<dbReference type="CDD" id="cd05569">
    <property type="entry name" value="PTS_IIB_fructose"/>
    <property type="match status" value="1"/>
</dbReference>
<dbReference type="PANTHER" id="PTHR30505">
    <property type="entry name" value="FRUCTOSE-LIKE PERMEASE"/>
    <property type="match status" value="1"/>
</dbReference>
<evidence type="ECO:0000313" key="15">
    <source>
        <dbReference type="EMBL" id="KAL0263785.1"/>
    </source>
</evidence>
<dbReference type="InterPro" id="IPR003353">
    <property type="entry name" value="PTS_IIB_fruc"/>
</dbReference>
<dbReference type="PROSITE" id="PS51880">
    <property type="entry name" value="TGS"/>
    <property type="match status" value="1"/>
</dbReference>
<dbReference type="CDD" id="cd00077">
    <property type="entry name" value="HDc"/>
    <property type="match status" value="1"/>
</dbReference>
<dbReference type="CDD" id="cd00211">
    <property type="entry name" value="PTS_IIA_fru"/>
    <property type="match status" value="1"/>
</dbReference>
<protein>
    <recommendedName>
        <fullName evidence="8">Putative GTP diphosphokinase RSH1, chloroplastic</fullName>
    </recommendedName>
    <alternativeName>
        <fullName evidence="9">RelA/SpoT homolog 1</fullName>
    </alternativeName>
    <alternativeName>
        <fullName evidence="10">ppGpp synthetase RSH1</fullName>
    </alternativeName>
</protein>
<dbReference type="InterPro" id="IPR004715">
    <property type="entry name" value="PTS_IIA_fruc"/>
</dbReference>
<dbReference type="InterPro" id="IPR016152">
    <property type="entry name" value="PTrfase/Anion_transptr"/>
</dbReference>
<name>A0AAW2H5U8_9NEOP</name>
<evidence type="ECO:0000256" key="3">
    <source>
        <dbReference type="ARBA" id="ARBA00022553"/>
    </source>
</evidence>
<feature type="domain" description="HD" evidence="13">
    <location>
        <begin position="387"/>
        <end position="486"/>
    </location>
</feature>
<keyword evidence="5" id="KW-0808">Transferase</keyword>
<evidence type="ECO:0000256" key="7">
    <source>
        <dbReference type="ARBA" id="ARBA00023096"/>
    </source>
</evidence>
<dbReference type="InterPro" id="IPR004569">
    <property type="entry name" value="PyrdxlP_synth_PdxJ"/>
</dbReference>
<dbReference type="PROSITE" id="PS51099">
    <property type="entry name" value="PTS_EIIB_TYPE_2"/>
    <property type="match status" value="1"/>
</dbReference>
<evidence type="ECO:0000259" key="13">
    <source>
        <dbReference type="PROSITE" id="PS51831"/>
    </source>
</evidence>
<dbReference type="Gene3D" id="1.10.3210.10">
    <property type="entry name" value="Hypothetical protein af1432"/>
    <property type="match status" value="1"/>
</dbReference>
<dbReference type="InterPro" id="IPR036130">
    <property type="entry name" value="Pyridoxine-5'_phos_synth"/>
</dbReference>
<dbReference type="SUPFAM" id="SSF55804">
    <property type="entry name" value="Phoshotransferase/anion transport protein"/>
    <property type="match status" value="1"/>
</dbReference>
<dbReference type="SUPFAM" id="SSF63892">
    <property type="entry name" value="Pyridoxine 5'-phosphate synthase"/>
    <property type="match status" value="1"/>
</dbReference>
<dbReference type="InterPro" id="IPR013011">
    <property type="entry name" value="PTS_EIIB_2"/>
</dbReference>
<organism evidence="15">
    <name type="scientific">Menopon gallinae</name>
    <name type="common">poultry shaft louse</name>
    <dbReference type="NCBI Taxonomy" id="328185"/>
    <lineage>
        <taxon>Eukaryota</taxon>
        <taxon>Metazoa</taxon>
        <taxon>Ecdysozoa</taxon>
        <taxon>Arthropoda</taxon>
        <taxon>Hexapoda</taxon>
        <taxon>Insecta</taxon>
        <taxon>Pterygota</taxon>
        <taxon>Neoptera</taxon>
        <taxon>Paraneoptera</taxon>
        <taxon>Psocodea</taxon>
        <taxon>Troctomorpha</taxon>
        <taxon>Phthiraptera</taxon>
        <taxon>Amblycera</taxon>
        <taxon>Menoponidae</taxon>
        <taxon>Menopon</taxon>
    </lineage>
</organism>
<feature type="domain" description="TGS" evidence="14">
    <location>
        <begin position="532"/>
        <end position="611"/>
    </location>
</feature>
<dbReference type="PROSITE" id="PS51094">
    <property type="entry name" value="PTS_EIIA_TYPE_2"/>
    <property type="match status" value="1"/>
</dbReference>
<dbReference type="PROSITE" id="PS51831">
    <property type="entry name" value="HD"/>
    <property type="match status" value="1"/>
</dbReference>
<dbReference type="Gene3D" id="3.40.50.2300">
    <property type="match status" value="1"/>
</dbReference>
<evidence type="ECO:0000256" key="2">
    <source>
        <dbReference type="ARBA" id="ARBA00022448"/>
    </source>
</evidence>
<keyword evidence="7" id="KW-0664">Pyridoxine biosynthesis</keyword>
<dbReference type="AlphaFoldDB" id="A0AAW2H5U8"/>
<dbReference type="InterPro" id="IPR012676">
    <property type="entry name" value="TGS-like"/>
</dbReference>
<evidence type="ECO:0000256" key="8">
    <source>
        <dbReference type="ARBA" id="ARBA00070102"/>
    </source>
</evidence>
<dbReference type="SUPFAM" id="SSF81271">
    <property type="entry name" value="TGS-like"/>
    <property type="match status" value="1"/>
</dbReference>
<dbReference type="SUPFAM" id="SSF109604">
    <property type="entry name" value="HD-domain/PDEase-like"/>
    <property type="match status" value="1"/>
</dbReference>
<dbReference type="Pfam" id="PF03740">
    <property type="entry name" value="PdxJ"/>
    <property type="match status" value="1"/>
</dbReference>
<gene>
    <name evidence="15" type="ORF">PYX00_011083</name>
</gene>
<evidence type="ECO:0000259" key="14">
    <source>
        <dbReference type="PROSITE" id="PS51880"/>
    </source>
</evidence>
<dbReference type="PROSITE" id="PS00372">
    <property type="entry name" value="PTS_EIIA_TYPE_2_HIS"/>
    <property type="match status" value="1"/>
</dbReference>
<evidence type="ECO:0000256" key="6">
    <source>
        <dbReference type="ARBA" id="ARBA00022683"/>
    </source>
</evidence>
<evidence type="ECO:0000256" key="4">
    <source>
        <dbReference type="ARBA" id="ARBA00022597"/>
    </source>
</evidence>
<dbReference type="FunFam" id="1.10.3210.10:FF:000001">
    <property type="entry name" value="GTP pyrophosphokinase RelA"/>
    <property type="match status" value="1"/>
</dbReference>
<dbReference type="NCBIfam" id="TIGR00848">
    <property type="entry name" value="fruA"/>
    <property type="match status" value="1"/>
</dbReference>
<comment type="caution">
    <text evidence="15">The sequence shown here is derived from an EMBL/GenBank/DDBJ whole genome shotgun (WGS) entry which is preliminary data.</text>
</comment>
<keyword evidence="2" id="KW-0813">Transport</keyword>
<feature type="domain" description="PTS EIIA type-2" evidence="11">
    <location>
        <begin position="1"/>
        <end position="121"/>
    </location>
</feature>
<dbReference type="FunFam" id="3.10.20.30:FF:000002">
    <property type="entry name" value="GTP pyrophosphokinase (RelA/SpoT)"/>
    <property type="match status" value="1"/>
</dbReference>
<evidence type="ECO:0000256" key="5">
    <source>
        <dbReference type="ARBA" id="ARBA00022679"/>
    </source>
</evidence>
<dbReference type="PANTHER" id="PTHR30505:SF28">
    <property type="entry name" value="PTS SYSTEM 2-O-ALPHA-MANNOSYL-D-GLYCERATE-SPECIFIC EIIABC COMPONENT"/>
    <property type="match status" value="1"/>
</dbReference>
<keyword evidence="3" id="KW-0597">Phosphoprotein</keyword>
<evidence type="ECO:0000256" key="10">
    <source>
        <dbReference type="ARBA" id="ARBA00082153"/>
    </source>
</evidence>
<dbReference type="Gene3D" id="3.40.930.10">
    <property type="entry name" value="Mannitol-specific EII, Chain A"/>
    <property type="match status" value="1"/>
</dbReference>
<dbReference type="GO" id="GO:0005886">
    <property type="term" value="C:plasma membrane"/>
    <property type="evidence" value="ECO:0007669"/>
    <property type="project" value="TreeGrafter"/>
</dbReference>
<dbReference type="GO" id="GO:0090563">
    <property type="term" value="F:protein-phosphocysteine-sugar phosphotransferase activity"/>
    <property type="evidence" value="ECO:0007669"/>
    <property type="project" value="TreeGrafter"/>
</dbReference>
<reference evidence="15" key="1">
    <citation type="journal article" date="2024" name="Gigascience">
        <title>Chromosome-level genome of the poultry shaft louse Menopon gallinae provides insight into the host-switching and adaptive evolution of parasitic lice.</title>
        <authorList>
            <person name="Xu Y."/>
            <person name="Ma L."/>
            <person name="Liu S."/>
            <person name="Liang Y."/>
            <person name="Liu Q."/>
            <person name="He Z."/>
            <person name="Tian L."/>
            <person name="Duan Y."/>
            <person name="Cai W."/>
            <person name="Li H."/>
            <person name="Song F."/>
        </authorList>
    </citation>
    <scope>NUCLEOTIDE SEQUENCE</scope>
    <source>
        <strain evidence="15">Cailab_2023a</strain>
    </source>
</reference>
<dbReference type="GO" id="GO:0005737">
    <property type="term" value="C:cytoplasm"/>
    <property type="evidence" value="ECO:0007669"/>
    <property type="project" value="InterPro"/>
</dbReference>
<dbReference type="NCBIfam" id="TIGR00829">
    <property type="entry name" value="FRU"/>
    <property type="match status" value="1"/>
</dbReference>
<dbReference type="GO" id="GO:0022877">
    <property type="term" value="F:protein-N(PI)-phosphohistidine-fructose phosphotransferase system transporter activity"/>
    <property type="evidence" value="ECO:0007669"/>
    <property type="project" value="InterPro"/>
</dbReference>
<dbReference type="GO" id="GO:0008615">
    <property type="term" value="P:pyridoxine biosynthetic process"/>
    <property type="evidence" value="ECO:0007669"/>
    <property type="project" value="UniProtKB-KW"/>
</dbReference>
<keyword evidence="4" id="KW-0762">Sugar transport</keyword>
<evidence type="ECO:0000259" key="11">
    <source>
        <dbReference type="PROSITE" id="PS51094"/>
    </source>
</evidence>
<feature type="domain" description="PTS EIIB type-2" evidence="12">
    <location>
        <begin position="144"/>
        <end position="247"/>
    </location>
</feature>
<dbReference type="EMBL" id="JARGDH010000093">
    <property type="protein sequence ID" value="KAL0263785.1"/>
    <property type="molecule type" value="Genomic_DNA"/>
</dbReference>
<accession>A0AAW2H5U8</accession>
<dbReference type="InterPro" id="IPR006674">
    <property type="entry name" value="HD_domain"/>
</dbReference>
<evidence type="ECO:0000256" key="9">
    <source>
        <dbReference type="ARBA" id="ARBA00075768"/>
    </source>
</evidence>
<comment type="similarity">
    <text evidence="1">Belongs to the RelA/SpoT family.</text>
</comment>
<sequence length="671" mass="74024">MVNKLSNEVVKDKNQLLKDVLLRESQTTTGIGKGIAIPHAKSDSVIKTSIVFAKSNQGIEYEAIDDKPVNLLFLLAVEKEGSNQHLALLSKLSKLLMNENFKQDLLNTKTPQEVLDVISKYENPNLAVNSNPQEKTKPAQEVSIVAVTACPTGIAHTYMAQEALEKAAKKLNVKIKIETNGASGVENKLTQDDIQNATGVILAVNRNVEVDRFNGIILGGMMAIDMGGPFNKAAYVFAIASLSQGASSSMAAVMVGGMVPPLAIALATTLFKNKFTLEQREAGSTVGVIALREIAEGAIDIQNFKAKLPIVFGNEDASSIHNNTSEVSSQGSIIENETNKLLVIEEADGFVNKIKSYDCLNHDDILKTLEFAIKAHKGQKRNSGQDYITHPVSVASIVLDYFKDTSSIIAALLHDVVEDTHYSLDDISNSFGGEVAILVEGVTKLSKIKFRDSAQAKAENLRKFILSISKDIRILIIKLADRLHNLRTIKYLSNKEKQKEIALETLEIYVPLAERIEAKEKYEYSKLEMFDDEIFVFTPKGKVISLPKGSIVLDFAYAIHTDIGDTCKGAKINGFNIDHVATLRNARGENYPNIIRAAKEAINAGADHITAHLREDRRHIKDKDIYDLKSYLTVPLNMELAPTQEMVDIACKVKPYAMQKKNKFYKHLNFP</sequence>
<evidence type="ECO:0000259" key="12">
    <source>
        <dbReference type="PROSITE" id="PS51099"/>
    </source>
</evidence>
<dbReference type="InterPro" id="IPR002178">
    <property type="entry name" value="PTS_EIIA_type-2_dom"/>
</dbReference>